<gene>
    <name evidence="1" type="ORF">ENP73_06305</name>
</gene>
<dbReference type="EMBL" id="DSKL01000247">
    <property type="protein sequence ID" value="HEH82582.1"/>
    <property type="molecule type" value="Genomic_DNA"/>
</dbReference>
<sequence length="74" mass="8679">MEGEDEVLAFLAGFPSRYPRRVGELEVYAYRDERGRWTLALFRGEVLVALDWGWDPEEVEEALCRRFGSYFGRS</sequence>
<proteinExistence type="predicted"/>
<dbReference type="AlphaFoldDB" id="A0A7C2C108"/>
<organism evidence="1">
    <name type="scientific">Thermus islandicus</name>
    <dbReference type="NCBI Taxonomy" id="540988"/>
    <lineage>
        <taxon>Bacteria</taxon>
        <taxon>Thermotogati</taxon>
        <taxon>Deinococcota</taxon>
        <taxon>Deinococci</taxon>
        <taxon>Thermales</taxon>
        <taxon>Thermaceae</taxon>
        <taxon>Thermus</taxon>
    </lineage>
</organism>
<comment type="caution">
    <text evidence="1">The sequence shown here is derived from an EMBL/GenBank/DDBJ whole genome shotgun (WGS) entry which is preliminary data.</text>
</comment>
<protein>
    <submittedName>
        <fullName evidence="1">Uncharacterized protein</fullName>
    </submittedName>
</protein>
<evidence type="ECO:0000313" key="1">
    <source>
        <dbReference type="EMBL" id="HEH82582.1"/>
    </source>
</evidence>
<name>A0A7C2C108_9DEIN</name>
<accession>A0A7C2C108</accession>
<reference evidence="1" key="1">
    <citation type="journal article" date="2020" name="mSystems">
        <title>Genome- and Community-Level Interaction Insights into Carbon Utilization and Element Cycling Functions of Hydrothermarchaeota in Hydrothermal Sediment.</title>
        <authorList>
            <person name="Zhou Z."/>
            <person name="Liu Y."/>
            <person name="Xu W."/>
            <person name="Pan J."/>
            <person name="Luo Z.H."/>
            <person name="Li M."/>
        </authorList>
    </citation>
    <scope>NUCLEOTIDE SEQUENCE [LARGE SCALE GENOMIC DNA]</scope>
    <source>
        <strain evidence="1">SpSt-246</strain>
    </source>
</reference>